<dbReference type="AlphaFoldDB" id="A0A3R8LSG6"/>
<dbReference type="GO" id="GO:0005737">
    <property type="term" value="C:cytoplasm"/>
    <property type="evidence" value="ECO:0007669"/>
    <property type="project" value="TreeGrafter"/>
</dbReference>
<dbReference type="Proteomes" id="UP000270261">
    <property type="component" value="Unassembled WGS sequence"/>
</dbReference>
<dbReference type="SUPFAM" id="SSF51735">
    <property type="entry name" value="NAD(P)-binding Rossmann-fold domains"/>
    <property type="match status" value="1"/>
</dbReference>
<protein>
    <submittedName>
        <fullName evidence="1">SDR family NAD(P)-dependent oxidoreductase</fullName>
    </submittedName>
</protein>
<proteinExistence type="predicted"/>
<sequence length="384" mass="42844">MLIIGCGDIGQRLVKQLHHGWRVIGLAREDATLAKVRATGAMAVKAADIGKRNLTAWATKVMHLAPPDCADGEINDRLTRFWLHALARARGQAARRLSAGMGLSNHRATRHPVYPPRRQRRDPSTRLVHQLAPLYLAPLNVAAQRRSKDRTRGGGQHGGRGQAKRFVYISTTGVYGDRQGAWTYETDTPRPLTDRAWRRVDAERQVRFGTRAWRETSPSSPATARPHGGLHQPGVSALILRVPGIYAGDRLPLERLRQQVPVLTRADDVITNHIHADDLARICRIALLRGPRQRVINAVDDTQMTLGDYMDAVADAFGLARAPRRSQAELEQVLPAVRMSFMRESRRLGNARLRRELGVKLRWGTVASFLAHASPLRIKNQTKS</sequence>
<dbReference type="Gene3D" id="3.40.50.720">
    <property type="entry name" value="NAD(P)-binding Rossmann-like Domain"/>
    <property type="match status" value="2"/>
</dbReference>
<comment type="caution">
    <text evidence="1">The sequence shown here is derived from an EMBL/GenBank/DDBJ whole genome shotgun (WGS) entry which is preliminary data.</text>
</comment>
<organism evidence="1 2">
    <name type="scientific">Lautropia dentalis</name>
    <dbReference type="NCBI Taxonomy" id="2490857"/>
    <lineage>
        <taxon>Bacteria</taxon>
        <taxon>Pseudomonadati</taxon>
        <taxon>Pseudomonadota</taxon>
        <taxon>Betaproteobacteria</taxon>
        <taxon>Burkholderiales</taxon>
        <taxon>Burkholderiaceae</taxon>
        <taxon>Lautropia</taxon>
    </lineage>
</organism>
<dbReference type="EMBL" id="RRUE01000001">
    <property type="protein sequence ID" value="RRN45677.1"/>
    <property type="molecule type" value="Genomic_DNA"/>
</dbReference>
<dbReference type="PANTHER" id="PTHR48079">
    <property type="entry name" value="PROTEIN YEEZ"/>
    <property type="match status" value="1"/>
</dbReference>
<dbReference type="InterPro" id="IPR051783">
    <property type="entry name" value="NAD(P)-dependent_oxidoreduct"/>
</dbReference>
<dbReference type="InterPro" id="IPR036291">
    <property type="entry name" value="NAD(P)-bd_dom_sf"/>
</dbReference>
<dbReference type="GO" id="GO:0004029">
    <property type="term" value="F:aldehyde dehydrogenase (NAD+) activity"/>
    <property type="evidence" value="ECO:0007669"/>
    <property type="project" value="TreeGrafter"/>
</dbReference>
<dbReference type="OrthoDB" id="9808276at2"/>
<evidence type="ECO:0000313" key="1">
    <source>
        <dbReference type="EMBL" id="RRN45677.1"/>
    </source>
</evidence>
<evidence type="ECO:0000313" key="2">
    <source>
        <dbReference type="Proteomes" id="UP000270261"/>
    </source>
</evidence>
<name>A0A3R8LSG6_9BURK</name>
<accession>A0A3R8LSG6</accession>
<keyword evidence="2" id="KW-1185">Reference proteome</keyword>
<reference evidence="1 2" key="1">
    <citation type="submission" date="2018-11" db="EMBL/GenBank/DDBJ databases">
        <title>Genome sequencing of Lautropia sp. KCOM 2505 (= ChDC F240).</title>
        <authorList>
            <person name="Kook J.-K."/>
            <person name="Park S.-N."/>
            <person name="Lim Y.K."/>
        </authorList>
    </citation>
    <scope>NUCLEOTIDE SEQUENCE [LARGE SCALE GENOMIC DNA]</scope>
    <source>
        <strain evidence="1 2">KCOM 2505</strain>
    </source>
</reference>
<dbReference type="PANTHER" id="PTHR48079:SF6">
    <property type="entry name" value="NAD(P)-BINDING DOMAIN-CONTAINING PROTEIN-RELATED"/>
    <property type="match status" value="1"/>
</dbReference>
<gene>
    <name evidence="1" type="ORF">EHV23_05860</name>
</gene>